<dbReference type="InterPro" id="IPR010998">
    <property type="entry name" value="Integrase_recombinase_N"/>
</dbReference>
<dbReference type="Gene3D" id="1.10.443.10">
    <property type="entry name" value="Intergrase catalytic core"/>
    <property type="match status" value="1"/>
</dbReference>
<feature type="domain" description="Core-binding (CB)" evidence="6">
    <location>
        <begin position="115"/>
        <end position="200"/>
    </location>
</feature>
<proteinExistence type="predicted"/>
<sequence length="414" mass="45549">MEYTKGKLWSLLRAPEGPLACHLDAIAADLSEQGFKLRSVAPQIRLIAKFSQWLTANSIGLDVLSNEHVERFLRQERLRQSISCGDRPCLNRLMAFLRRVGVVNHQTAAPYVEASPIQGIVVAFGKHLRDNQALSIATCRQYLPFAELFLTERFGNGSVELAELCAADVVDFIRRQASRLSPTRAKSATIALRSFLRYLRLRGDITLDLVAAVPTVPNWSMTGIPRAISPDHLQAVLGSCRRDTEGGCRDYAILLLLARLGLRSGEIVALTLDSINWDCGCLTVVGSKGARSSELPLPAEVGSAIADYLKRGRPHSDCRQLFLRANAPIRGLGSQTTIGSIVLAAIARAGVQPPRRGAHQFRHALACDMLRQGANMTEIGRVLRHRYQKTTMIYAKVDFAALRPLSLVWPGVAR</sequence>
<evidence type="ECO:0000259" key="5">
    <source>
        <dbReference type="PROSITE" id="PS51898"/>
    </source>
</evidence>
<dbReference type="GO" id="GO:0015074">
    <property type="term" value="P:DNA integration"/>
    <property type="evidence" value="ECO:0007669"/>
    <property type="project" value="UniProtKB-KW"/>
</dbReference>
<dbReference type="InterPro" id="IPR050090">
    <property type="entry name" value="Tyrosine_recombinase_XerCD"/>
</dbReference>
<dbReference type="SUPFAM" id="SSF56349">
    <property type="entry name" value="DNA breaking-rejoining enzymes"/>
    <property type="match status" value="1"/>
</dbReference>
<dbReference type="PANTHER" id="PTHR30349:SF90">
    <property type="entry name" value="TYROSINE RECOMBINASE XERD"/>
    <property type="match status" value="1"/>
</dbReference>
<dbReference type="CDD" id="cd01188">
    <property type="entry name" value="INT_RitA_C_like"/>
    <property type="match status" value="1"/>
</dbReference>
<keyword evidence="2 4" id="KW-0238">DNA-binding</keyword>
<evidence type="ECO:0000256" key="3">
    <source>
        <dbReference type="ARBA" id="ARBA00023172"/>
    </source>
</evidence>
<dbReference type="PANTHER" id="PTHR30349">
    <property type="entry name" value="PHAGE INTEGRASE-RELATED"/>
    <property type="match status" value="1"/>
</dbReference>
<feature type="domain" description="Tyr recombinase" evidence="5">
    <location>
        <begin position="223"/>
        <end position="407"/>
    </location>
</feature>
<dbReference type="PROSITE" id="PS51898">
    <property type="entry name" value="TYR_RECOMBINASE"/>
    <property type="match status" value="1"/>
</dbReference>
<dbReference type="GO" id="GO:0006310">
    <property type="term" value="P:DNA recombination"/>
    <property type="evidence" value="ECO:0007669"/>
    <property type="project" value="UniProtKB-KW"/>
</dbReference>
<dbReference type="GO" id="GO:0003677">
    <property type="term" value="F:DNA binding"/>
    <property type="evidence" value="ECO:0007669"/>
    <property type="project" value="UniProtKB-UniRule"/>
</dbReference>
<evidence type="ECO:0000256" key="4">
    <source>
        <dbReference type="PROSITE-ProRule" id="PRU01248"/>
    </source>
</evidence>
<accession>A0A101KQP3</accession>
<dbReference type="PROSITE" id="PS51900">
    <property type="entry name" value="CB"/>
    <property type="match status" value="1"/>
</dbReference>
<dbReference type="InterPro" id="IPR011010">
    <property type="entry name" value="DNA_brk_join_enz"/>
</dbReference>
<gene>
    <name evidence="7" type="ORF">AU467_04335</name>
</gene>
<dbReference type="InterPro" id="IPR044068">
    <property type="entry name" value="CB"/>
</dbReference>
<protein>
    <recommendedName>
        <fullName evidence="9">Integrase</fullName>
    </recommendedName>
</protein>
<evidence type="ECO:0000256" key="1">
    <source>
        <dbReference type="ARBA" id="ARBA00022908"/>
    </source>
</evidence>
<dbReference type="InterPro" id="IPR013762">
    <property type="entry name" value="Integrase-like_cat_sf"/>
</dbReference>
<reference evidence="7 8" key="1">
    <citation type="submission" date="2015-12" db="EMBL/GenBank/DDBJ databases">
        <title>Draft genome sequence of Mesorhizobium sp. UFLA 01-765, a multitolerant efficient symbiont and plant-growth promoting strain isolated from Zn-mining soil using Leucaena leucocephala as a trap plant.</title>
        <authorList>
            <person name="Rangel W.M."/>
            <person name="Thijs S."/>
            <person name="Longatti S.M."/>
            <person name="Moreira F.M."/>
            <person name="Weyens N."/>
            <person name="Vangronsveld J."/>
            <person name="Van Hamme J.D."/>
            <person name="Bottos E.M."/>
            <person name="Rineau F."/>
        </authorList>
    </citation>
    <scope>NUCLEOTIDE SEQUENCE [LARGE SCALE GENOMIC DNA]</scope>
    <source>
        <strain evidence="7 8">UFLA 01-765</strain>
    </source>
</reference>
<dbReference type="Gene3D" id="1.10.150.130">
    <property type="match status" value="1"/>
</dbReference>
<dbReference type="InterPro" id="IPR002104">
    <property type="entry name" value="Integrase_catalytic"/>
</dbReference>
<dbReference type="AlphaFoldDB" id="A0A101KQP3"/>
<evidence type="ECO:0000259" key="6">
    <source>
        <dbReference type="PROSITE" id="PS51900"/>
    </source>
</evidence>
<keyword evidence="3" id="KW-0233">DNA recombination</keyword>
<comment type="caution">
    <text evidence="7">The sequence shown here is derived from an EMBL/GenBank/DDBJ whole genome shotgun (WGS) entry which is preliminary data.</text>
</comment>
<evidence type="ECO:0000313" key="7">
    <source>
        <dbReference type="EMBL" id="KUM25213.1"/>
    </source>
</evidence>
<organism evidence="7 8">
    <name type="scientific">Rhizobium loti</name>
    <name type="common">Mesorhizobium loti</name>
    <dbReference type="NCBI Taxonomy" id="381"/>
    <lineage>
        <taxon>Bacteria</taxon>
        <taxon>Pseudomonadati</taxon>
        <taxon>Pseudomonadota</taxon>
        <taxon>Alphaproteobacteria</taxon>
        <taxon>Hyphomicrobiales</taxon>
        <taxon>Phyllobacteriaceae</taxon>
        <taxon>Mesorhizobium</taxon>
    </lineage>
</organism>
<dbReference type="EMBL" id="LPWA01000120">
    <property type="protein sequence ID" value="KUM25213.1"/>
    <property type="molecule type" value="Genomic_DNA"/>
</dbReference>
<dbReference type="Proteomes" id="UP000053176">
    <property type="component" value="Unassembled WGS sequence"/>
</dbReference>
<name>A0A101KQP3_RHILI</name>
<evidence type="ECO:0008006" key="9">
    <source>
        <dbReference type="Google" id="ProtNLM"/>
    </source>
</evidence>
<evidence type="ECO:0000256" key="2">
    <source>
        <dbReference type="ARBA" id="ARBA00023125"/>
    </source>
</evidence>
<keyword evidence="1" id="KW-0229">DNA integration</keyword>
<dbReference type="Pfam" id="PF00589">
    <property type="entry name" value="Phage_integrase"/>
    <property type="match status" value="1"/>
</dbReference>
<evidence type="ECO:0000313" key="8">
    <source>
        <dbReference type="Proteomes" id="UP000053176"/>
    </source>
</evidence>